<feature type="transmembrane region" description="Helical" evidence="5">
    <location>
        <begin position="359"/>
        <end position="384"/>
    </location>
</feature>
<evidence type="ECO:0000256" key="2">
    <source>
        <dbReference type="ARBA" id="ARBA00022692"/>
    </source>
</evidence>
<dbReference type="OrthoDB" id="9805884at2"/>
<sequence>MRGALWQTGWRELRRYPSALMGMAIIAGLLVLALYTVIAIPYPEAVAKWRGSEAWQDNPVNAAPIWLDRLVGGDAPRTQVVASEAAPIEERVFEGGRRLRIPLAFDYDAGGFPSELNLFLHAPGHEQPPFVRLAWHTPDGREIALGGHRIGADERISISQDRALERRLGGLAPHIGLLADPEREEGQPQVLPGRHTLLLDVLAFDETAAFDAELVLYGRVHGIAGTDHQRRELSLALLWGTPVALAFGLLAAVGTTVTTLAIAAVGVWYRGWVDATIQRLTEVNMILPVLPILVMVGTLYSTSIWLMLGVVVVLGIFSASIKMYRAMLLPIREAPYIEAARAYGASNARIVLRYLIPRILPVLIPTFVTLIPSFVFLEASLAVLGLGDPLLPTWGKVLNDAQSQSALYNGYYYWVISPALLLMLTGLGFAMLGFALDRVFNPRLRSL</sequence>
<proteinExistence type="inferred from homology"/>
<dbReference type="InterPro" id="IPR035906">
    <property type="entry name" value="MetI-like_sf"/>
</dbReference>
<dbReference type="RefSeq" id="WP_089682443.1">
    <property type="nucleotide sequence ID" value="NZ_FNES01000001.1"/>
</dbReference>
<evidence type="ECO:0000256" key="5">
    <source>
        <dbReference type="RuleBase" id="RU363032"/>
    </source>
</evidence>
<accession>A0A1G8NKQ3</accession>
<evidence type="ECO:0000313" key="8">
    <source>
        <dbReference type="Proteomes" id="UP000198525"/>
    </source>
</evidence>
<feature type="transmembrane region" description="Helical" evidence="5">
    <location>
        <begin position="236"/>
        <end position="269"/>
    </location>
</feature>
<comment type="subcellular location">
    <subcellularLocation>
        <location evidence="1 5">Cell membrane</location>
        <topology evidence="1 5">Multi-pass membrane protein</topology>
    </subcellularLocation>
</comment>
<dbReference type="EMBL" id="FNES01000001">
    <property type="protein sequence ID" value="SDI80596.1"/>
    <property type="molecule type" value="Genomic_DNA"/>
</dbReference>
<dbReference type="GO" id="GO:0055085">
    <property type="term" value="P:transmembrane transport"/>
    <property type="evidence" value="ECO:0007669"/>
    <property type="project" value="InterPro"/>
</dbReference>
<dbReference type="SUPFAM" id="SSF161098">
    <property type="entry name" value="MetI-like"/>
    <property type="match status" value="1"/>
</dbReference>
<dbReference type="PANTHER" id="PTHR43839">
    <property type="entry name" value="OPPC IN A BINDING PROTEIN-DEPENDENT TRANSPORT SYSTEM"/>
    <property type="match status" value="1"/>
</dbReference>
<dbReference type="Proteomes" id="UP000198525">
    <property type="component" value="Unassembled WGS sequence"/>
</dbReference>
<feature type="transmembrane region" description="Helical" evidence="5">
    <location>
        <begin position="411"/>
        <end position="436"/>
    </location>
</feature>
<name>A0A1G8NKQ3_9GAMM</name>
<dbReference type="InterPro" id="IPR025966">
    <property type="entry name" value="OppC_N"/>
</dbReference>
<comment type="similarity">
    <text evidence="5">Belongs to the binding-protein-dependent transport system permease family.</text>
</comment>
<evidence type="ECO:0000256" key="3">
    <source>
        <dbReference type="ARBA" id="ARBA00022989"/>
    </source>
</evidence>
<keyword evidence="2 5" id="KW-0812">Transmembrane</keyword>
<evidence type="ECO:0000259" key="6">
    <source>
        <dbReference type="PROSITE" id="PS50928"/>
    </source>
</evidence>
<evidence type="ECO:0000313" key="7">
    <source>
        <dbReference type="EMBL" id="SDI80596.1"/>
    </source>
</evidence>
<dbReference type="Pfam" id="PF12911">
    <property type="entry name" value="OppC_N"/>
    <property type="match status" value="1"/>
</dbReference>
<feature type="domain" description="ABC transmembrane type-1" evidence="6">
    <location>
        <begin position="241"/>
        <end position="433"/>
    </location>
</feature>
<evidence type="ECO:0000256" key="4">
    <source>
        <dbReference type="ARBA" id="ARBA00023136"/>
    </source>
</evidence>
<keyword evidence="4 5" id="KW-0472">Membrane</keyword>
<keyword evidence="3 5" id="KW-1133">Transmembrane helix</keyword>
<organism evidence="7 8">
    <name type="scientific">Billgrantia gudaonensis</name>
    <dbReference type="NCBI Taxonomy" id="376427"/>
    <lineage>
        <taxon>Bacteria</taxon>
        <taxon>Pseudomonadati</taxon>
        <taxon>Pseudomonadota</taxon>
        <taxon>Gammaproteobacteria</taxon>
        <taxon>Oceanospirillales</taxon>
        <taxon>Halomonadaceae</taxon>
        <taxon>Billgrantia</taxon>
    </lineage>
</organism>
<keyword evidence="5" id="KW-0813">Transport</keyword>
<dbReference type="STRING" id="376427.SAMN04487954_101355"/>
<keyword evidence="8" id="KW-1185">Reference proteome</keyword>
<dbReference type="Pfam" id="PF00528">
    <property type="entry name" value="BPD_transp_1"/>
    <property type="match status" value="1"/>
</dbReference>
<feature type="transmembrane region" description="Helical" evidence="5">
    <location>
        <begin position="289"/>
        <end position="317"/>
    </location>
</feature>
<dbReference type="AlphaFoldDB" id="A0A1G8NKQ3"/>
<reference evidence="7 8" key="1">
    <citation type="submission" date="2016-10" db="EMBL/GenBank/DDBJ databases">
        <authorList>
            <person name="de Groot N.N."/>
        </authorList>
    </citation>
    <scope>NUCLEOTIDE SEQUENCE [LARGE SCALE GENOMIC DNA]</scope>
    <source>
        <strain evidence="7 8">CGMCC 1.6133</strain>
    </source>
</reference>
<dbReference type="GO" id="GO:0005886">
    <property type="term" value="C:plasma membrane"/>
    <property type="evidence" value="ECO:0007669"/>
    <property type="project" value="UniProtKB-SubCell"/>
</dbReference>
<dbReference type="InterPro" id="IPR000515">
    <property type="entry name" value="MetI-like"/>
</dbReference>
<dbReference type="PANTHER" id="PTHR43839:SF1">
    <property type="entry name" value="OPPC IN A BINDING PROTEIN-DEPENDENT TRANSPORT SYSTEM"/>
    <property type="match status" value="1"/>
</dbReference>
<feature type="transmembrane region" description="Helical" evidence="5">
    <location>
        <begin position="20"/>
        <end position="42"/>
    </location>
</feature>
<protein>
    <submittedName>
        <fullName evidence="7">Peptide/nickel transport system permease protein</fullName>
    </submittedName>
</protein>
<dbReference type="Gene3D" id="1.10.3720.10">
    <property type="entry name" value="MetI-like"/>
    <property type="match status" value="1"/>
</dbReference>
<gene>
    <name evidence="7" type="ORF">SAMN04487954_101355</name>
</gene>
<evidence type="ECO:0000256" key="1">
    <source>
        <dbReference type="ARBA" id="ARBA00004651"/>
    </source>
</evidence>
<dbReference type="CDD" id="cd06261">
    <property type="entry name" value="TM_PBP2"/>
    <property type="match status" value="1"/>
</dbReference>
<dbReference type="PROSITE" id="PS50928">
    <property type="entry name" value="ABC_TM1"/>
    <property type="match status" value="1"/>
</dbReference>